<keyword evidence="2" id="KW-1133">Transmembrane helix</keyword>
<evidence type="ECO:0000259" key="3">
    <source>
        <dbReference type="PROSITE" id="PS50234"/>
    </source>
</evidence>
<accession>W9GAA7</accession>
<evidence type="ECO:0000256" key="1">
    <source>
        <dbReference type="SAM" id="MobiDB-lite"/>
    </source>
</evidence>
<organism evidence="4 5">
    <name type="scientific">Intrasporangium oryzae NRRL B-24470</name>
    <dbReference type="NCBI Taxonomy" id="1386089"/>
    <lineage>
        <taxon>Bacteria</taxon>
        <taxon>Bacillati</taxon>
        <taxon>Actinomycetota</taxon>
        <taxon>Actinomycetes</taxon>
        <taxon>Micrococcales</taxon>
        <taxon>Intrasporangiaceae</taxon>
        <taxon>Intrasporangium</taxon>
    </lineage>
</organism>
<dbReference type="SMART" id="SM00327">
    <property type="entry name" value="VWA"/>
    <property type="match status" value="1"/>
</dbReference>
<dbReference type="Pfam" id="PF00092">
    <property type="entry name" value="VWA"/>
    <property type="match status" value="1"/>
</dbReference>
<evidence type="ECO:0000313" key="5">
    <source>
        <dbReference type="Proteomes" id="UP000019489"/>
    </source>
</evidence>
<gene>
    <name evidence="4" type="ORF">N865_04035</name>
</gene>
<dbReference type="STRING" id="1386089.N865_04035"/>
<proteinExistence type="predicted"/>
<comment type="caution">
    <text evidence="4">The sequence shown here is derived from an EMBL/GenBank/DDBJ whole genome shotgun (WGS) entry which is preliminary data.</text>
</comment>
<dbReference type="EMBL" id="AWSA01000005">
    <property type="protein sequence ID" value="EWT03106.1"/>
    <property type="molecule type" value="Genomic_DNA"/>
</dbReference>
<feature type="domain" description="VWFA" evidence="3">
    <location>
        <begin position="364"/>
        <end position="556"/>
    </location>
</feature>
<dbReference type="InterPro" id="IPR002035">
    <property type="entry name" value="VWF_A"/>
</dbReference>
<dbReference type="AlphaFoldDB" id="W9GAA7"/>
<reference evidence="4 5" key="1">
    <citation type="submission" date="2013-08" db="EMBL/GenBank/DDBJ databases">
        <title>Intrasporangium oryzae NRRL B-24470.</title>
        <authorList>
            <person name="Liu H."/>
            <person name="Wang G."/>
        </authorList>
    </citation>
    <scope>NUCLEOTIDE SEQUENCE [LARGE SCALE GENOMIC DNA]</scope>
    <source>
        <strain evidence="4 5">NRRL B-24470</strain>
    </source>
</reference>
<keyword evidence="2" id="KW-0812">Transmembrane</keyword>
<dbReference type="SUPFAM" id="SSF53300">
    <property type="entry name" value="vWA-like"/>
    <property type="match status" value="1"/>
</dbReference>
<dbReference type="Proteomes" id="UP000019489">
    <property type="component" value="Unassembled WGS sequence"/>
</dbReference>
<sequence>MPERRVGPYEQSLRTSRARAEEEARARASRKRRATVIGALVGTLAVASVGVGAWTLVGNRSGGAGGSSAAAGGPRSCANPATVRLAVASSVFPALSAVTDALNNRSDGPCATFDLDAVDGYAVAGAVSGPGSPDAWVTDSAEWVSRATTTAGRTITAGPVFATSGVVVALPRSAGESAGARPTWSSTLGGSVPVQVSDPRRSAEAALGLAAASAGGLADKDVSAIAAKGGSVPDTGIDLDKVASGSPATGALVTEAEVSAFNAANPDRALATVAPTDATAAVEYTLVPLTRDAKTASLVKALGDYLQTDDARTILAKQGFRTPGGPTPSLPEPIYGSATIGSAPPAAAVSKVRQLWSASAPRTQALLALDVSGSVLERAADGTRLEIIQRATSQAVAAAAPDTNLALWLYSLHLGTKGDDYKQVLGYGSLGDGGHIAGIDKALAGLTKSVGGGSGLYDTIAAAYDQAAGSWATGRTNRVVVLTDGPNEDDYGLTLPLLEQRLATAKQSGRPVQVVIIGVGSKADAKTMTAIAKLTGGSYIAAPQPGDLLPALTSALGG</sequence>
<feature type="transmembrane region" description="Helical" evidence="2">
    <location>
        <begin position="34"/>
        <end position="57"/>
    </location>
</feature>
<name>W9GAA7_9MICO</name>
<dbReference type="SUPFAM" id="SSF53850">
    <property type="entry name" value="Periplasmic binding protein-like II"/>
    <property type="match status" value="1"/>
</dbReference>
<evidence type="ECO:0000256" key="2">
    <source>
        <dbReference type="SAM" id="Phobius"/>
    </source>
</evidence>
<dbReference type="eggNOG" id="COG2304">
    <property type="taxonomic scope" value="Bacteria"/>
</dbReference>
<keyword evidence="5" id="KW-1185">Reference proteome</keyword>
<dbReference type="InterPro" id="IPR036465">
    <property type="entry name" value="vWFA_dom_sf"/>
</dbReference>
<protein>
    <recommendedName>
        <fullName evidence="3">VWFA domain-containing protein</fullName>
    </recommendedName>
</protein>
<feature type="region of interest" description="Disordered" evidence="1">
    <location>
        <begin position="1"/>
        <end position="28"/>
    </location>
</feature>
<dbReference type="Gene3D" id="3.40.50.410">
    <property type="entry name" value="von Willebrand factor, type A domain"/>
    <property type="match status" value="1"/>
</dbReference>
<keyword evidence="2" id="KW-0472">Membrane</keyword>
<dbReference type="PROSITE" id="PS50234">
    <property type="entry name" value="VWFA"/>
    <property type="match status" value="1"/>
</dbReference>
<dbReference type="Pfam" id="PF13531">
    <property type="entry name" value="SBP_bac_11"/>
    <property type="match status" value="1"/>
</dbReference>
<evidence type="ECO:0000313" key="4">
    <source>
        <dbReference type="EMBL" id="EWT03106.1"/>
    </source>
</evidence>